<evidence type="ECO:0000256" key="4">
    <source>
        <dbReference type="ARBA" id="ARBA00022792"/>
    </source>
</evidence>
<keyword evidence="8 11" id="KW-0472">Membrane</keyword>
<evidence type="ECO:0000259" key="12">
    <source>
        <dbReference type="Pfam" id="PF02096"/>
    </source>
</evidence>
<dbReference type="GO" id="GO:0005743">
    <property type="term" value="C:mitochondrial inner membrane"/>
    <property type="evidence" value="ECO:0007669"/>
    <property type="project" value="UniProtKB-SubCell"/>
</dbReference>
<organism evidence="13 14">
    <name type="scientific">Ascodesmis nigricans</name>
    <dbReference type="NCBI Taxonomy" id="341454"/>
    <lineage>
        <taxon>Eukaryota</taxon>
        <taxon>Fungi</taxon>
        <taxon>Dikarya</taxon>
        <taxon>Ascomycota</taxon>
        <taxon>Pezizomycotina</taxon>
        <taxon>Pezizomycetes</taxon>
        <taxon>Pezizales</taxon>
        <taxon>Ascodesmidaceae</taxon>
        <taxon>Ascodesmis</taxon>
    </lineage>
</organism>
<dbReference type="Pfam" id="PF02096">
    <property type="entry name" value="60KD_IMP"/>
    <property type="match status" value="1"/>
</dbReference>
<dbReference type="GO" id="GO:0032979">
    <property type="term" value="P:protein insertion into mitochondrial inner membrane from matrix"/>
    <property type="evidence" value="ECO:0007669"/>
    <property type="project" value="TreeGrafter"/>
</dbReference>
<comment type="similarity">
    <text evidence="2 9">Belongs to the OXA1/ALB3/YidC family.</text>
</comment>
<evidence type="ECO:0000256" key="9">
    <source>
        <dbReference type="RuleBase" id="RU003945"/>
    </source>
</evidence>
<evidence type="ECO:0000256" key="6">
    <source>
        <dbReference type="ARBA" id="ARBA00022989"/>
    </source>
</evidence>
<feature type="region of interest" description="Disordered" evidence="10">
    <location>
        <begin position="371"/>
        <end position="409"/>
    </location>
</feature>
<feature type="transmembrane region" description="Helical" evidence="11">
    <location>
        <begin position="75"/>
        <end position="97"/>
    </location>
</feature>
<feature type="domain" description="Membrane insertase YidC/Oxa/ALB C-terminal" evidence="12">
    <location>
        <begin position="77"/>
        <end position="270"/>
    </location>
</feature>
<protein>
    <recommendedName>
        <fullName evidence="12">Membrane insertase YidC/Oxa/ALB C-terminal domain-containing protein</fullName>
    </recommendedName>
</protein>
<evidence type="ECO:0000256" key="8">
    <source>
        <dbReference type="ARBA" id="ARBA00023136"/>
    </source>
</evidence>
<keyword evidence="14" id="KW-1185">Reference proteome</keyword>
<dbReference type="InterPro" id="IPR028055">
    <property type="entry name" value="YidC/Oxa/ALB_C"/>
</dbReference>
<feature type="transmembrane region" description="Helical" evidence="11">
    <location>
        <begin position="198"/>
        <end position="216"/>
    </location>
</feature>
<keyword evidence="5" id="KW-0809">Transit peptide</keyword>
<dbReference type="PANTHER" id="PTHR12428">
    <property type="entry name" value="OXA1"/>
    <property type="match status" value="1"/>
</dbReference>
<keyword evidence="6 11" id="KW-1133">Transmembrane helix</keyword>
<dbReference type="CDD" id="cd20069">
    <property type="entry name" value="5TM_Oxa1-like"/>
    <property type="match status" value="1"/>
</dbReference>
<dbReference type="PANTHER" id="PTHR12428:SF66">
    <property type="entry name" value="MITOCHONDRIAL INNER MEMBRANE PROTEIN OXA1L"/>
    <property type="match status" value="1"/>
</dbReference>
<evidence type="ECO:0000256" key="5">
    <source>
        <dbReference type="ARBA" id="ARBA00022946"/>
    </source>
</evidence>
<accession>A0A4S2N636</accession>
<dbReference type="Proteomes" id="UP000298138">
    <property type="component" value="Unassembled WGS sequence"/>
</dbReference>
<evidence type="ECO:0000256" key="3">
    <source>
        <dbReference type="ARBA" id="ARBA00022692"/>
    </source>
</evidence>
<evidence type="ECO:0000256" key="7">
    <source>
        <dbReference type="ARBA" id="ARBA00023128"/>
    </source>
</evidence>
<keyword evidence="3 9" id="KW-0812">Transmembrane</keyword>
<feature type="transmembrane region" description="Helical" evidence="11">
    <location>
        <begin position="152"/>
        <end position="178"/>
    </location>
</feature>
<evidence type="ECO:0000256" key="10">
    <source>
        <dbReference type="SAM" id="MobiDB-lite"/>
    </source>
</evidence>
<feature type="region of interest" description="Disordered" evidence="10">
    <location>
        <begin position="316"/>
        <end position="337"/>
    </location>
</feature>
<dbReference type="InterPro" id="IPR001708">
    <property type="entry name" value="YidC/ALB3/OXA1/COX18"/>
</dbReference>
<gene>
    <name evidence="13" type="ORF">EX30DRAFT_337202</name>
</gene>
<dbReference type="GO" id="GO:0032977">
    <property type="term" value="F:membrane insertase activity"/>
    <property type="evidence" value="ECO:0007669"/>
    <property type="project" value="InterPro"/>
</dbReference>
<evidence type="ECO:0000256" key="2">
    <source>
        <dbReference type="ARBA" id="ARBA00009877"/>
    </source>
</evidence>
<feature type="transmembrane region" description="Helical" evidence="11">
    <location>
        <begin position="228"/>
        <end position="245"/>
    </location>
</feature>
<keyword evidence="7" id="KW-0496">Mitochondrion</keyword>
<evidence type="ECO:0000313" key="13">
    <source>
        <dbReference type="EMBL" id="TGZ84721.1"/>
    </source>
</evidence>
<sequence length="409" mass="44994">MTEPLPEKGSAAEAVSAGASNTGSTAEGTSSVLVDINQVAENTSGYLKSLGLDYGYGITDTIQWTMEHLHNFTGLGWGGCILATIAVLRIIQFPLFCKLSHTTALMKEIAPLTNQFTEKAKECQRRGDTAGAMIQRGEIMKLYKEAGVERKWLFLTFGQIPIIYCFYKVVNGMVSLPVPAMKVDGWLWFVDLTVQDPYYVLPGVASLLTAATLLFGGEGGASNLARSSRLILGVSIPVITFITFSSWPAGLALYFAGTSFAGLAQNLILRNKSLREWLGLHPLKSNVPNPLASPQMSGKLRVDHEALEALKEQKPITTPQKKQFGGEGSFLDRMTGGKMPEGSTFIERFTGKPDEKDSQLSISNWLKEGKVRAETSDHKAYEKKRKERLEAEKKQAAVERQRKLRKLQN</sequence>
<dbReference type="STRING" id="341454.A0A4S2N636"/>
<name>A0A4S2N636_9PEZI</name>
<dbReference type="AlphaFoldDB" id="A0A4S2N636"/>
<dbReference type="EMBL" id="ML220112">
    <property type="protein sequence ID" value="TGZ84721.1"/>
    <property type="molecule type" value="Genomic_DNA"/>
</dbReference>
<feature type="compositionally biased region" description="Basic and acidic residues" evidence="10">
    <location>
        <begin position="387"/>
        <end position="401"/>
    </location>
</feature>
<evidence type="ECO:0000256" key="1">
    <source>
        <dbReference type="ARBA" id="ARBA00004448"/>
    </source>
</evidence>
<comment type="subcellular location">
    <subcellularLocation>
        <location evidence="9">Membrane</location>
        <topology evidence="9">Multi-pass membrane protein</topology>
    </subcellularLocation>
    <subcellularLocation>
        <location evidence="1">Mitochondrion inner membrane</location>
        <topology evidence="1">Multi-pass membrane protein</topology>
    </subcellularLocation>
</comment>
<dbReference type="FunCoup" id="A0A4S2N636">
    <property type="interactions" value="588"/>
</dbReference>
<proteinExistence type="inferred from homology"/>
<dbReference type="OrthoDB" id="2148490at2759"/>
<feature type="compositionally biased region" description="Basic and acidic residues" evidence="10">
    <location>
        <begin position="371"/>
        <end position="380"/>
    </location>
</feature>
<reference evidence="13 14" key="1">
    <citation type="submission" date="2019-04" db="EMBL/GenBank/DDBJ databases">
        <title>Comparative genomics and transcriptomics to analyze fruiting body development in filamentous ascomycetes.</title>
        <authorList>
            <consortium name="DOE Joint Genome Institute"/>
            <person name="Lutkenhaus R."/>
            <person name="Traeger S."/>
            <person name="Breuer J."/>
            <person name="Kuo A."/>
            <person name="Lipzen A."/>
            <person name="Pangilinan J."/>
            <person name="Dilworth D."/>
            <person name="Sandor L."/>
            <person name="Poggeler S."/>
            <person name="Barry K."/>
            <person name="Grigoriev I.V."/>
            <person name="Nowrousian M."/>
        </authorList>
    </citation>
    <scope>NUCLEOTIDE SEQUENCE [LARGE SCALE GENOMIC DNA]</scope>
    <source>
        <strain evidence="13 14">CBS 389.68</strain>
    </source>
</reference>
<dbReference type="InParanoid" id="A0A4S2N636"/>
<keyword evidence="4" id="KW-0999">Mitochondrion inner membrane</keyword>
<feature type="compositionally biased region" description="Low complexity" evidence="10">
    <location>
        <begin position="9"/>
        <end position="20"/>
    </location>
</feature>
<evidence type="ECO:0000313" key="14">
    <source>
        <dbReference type="Proteomes" id="UP000298138"/>
    </source>
</evidence>
<feature type="region of interest" description="Disordered" evidence="10">
    <location>
        <begin position="1"/>
        <end position="27"/>
    </location>
</feature>
<evidence type="ECO:0000256" key="11">
    <source>
        <dbReference type="SAM" id="Phobius"/>
    </source>
</evidence>